<dbReference type="EMBL" id="BAAFSV010000001">
    <property type="protein sequence ID" value="GAB1311873.1"/>
    <property type="molecule type" value="Genomic_DNA"/>
</dbReference>
<keyword evidence="3" id="KW-1185">Reference proteome</keyword>
<dbReference type="RefSeq" id="XP_070913606.1">
    <property type="nucleotide sequence ID" value="XM_071057505.1"/>
</dbReference>
<evidence type="ECO:0000313" key="2">
    <source>
        <dbReference type="EMBL" id="GAB1311873.1"/>
    </source>
</evidence>
<evidence type="ECO:0000313" key="3">
    <source>
        <dbReference type="Proteomes" id="UP001628179"/>
    </source>
</evidence>
<reference evidence="2 3" key="1">
    <citation type="submission" date="2024-09" db="EMBL/GenBank/DDBJ databases">
        <title>Itraconazole resistance in Madurella fahalii resulting from another homologue of gene encoding cytochrome P450 14-alpha sterol demethylase (CYP51).</title>
        <authorList>
            <person name="Yoshioka I."/>
            <person name="Fahal A.H."/>
            <person name="Kaneko S."/>
            <person name="Yaguchi T."/>
        </authorList>
    </citation>
    <scope>NUCLEOTIDE SEQUENCE [LARGE SCALE GENOMIC DNA]</scope>
    <source>
        <strain evidence="2 3">IFM 68171</strain>
    </source>
</reference>
<proteinExistence type="predicted"/>
<feature type="region of interest" description="Disordered" evidence="1">
    <location>
        <begin position="68"/>
        <end position="93"/>
    </location>
</feature>
<accession>A0ABQ0G283</accession>
<gene>
    <name evidence="2" type="ORF">MFIFM68171_02083</name>
</gene>
<name>A0ABQ0G283_9PEZI</name>
<dbReference type="InterPro" id="IPR054208">
    <property type="entry name" value="DUF6914"/>
</dbReference>
<dbReference type="Proteomes" id="UP001628179">
    <property type="component" value="Unassembled WGS sequence"/>
</dbReference>
<organism evidence="2 3">
    <name type="scientific">Madurella fahalii</name>
    <dbReference type="NCBI Taxonomy" id="1157608"/>
    <lineage>
        <taxon>Eukaryota</taxon>
        <taxon>Fungi</taxon>
        <taxon>Dikarya</taxon>
        <taxon>Ascomycota</taxon>
        <taxon>Pezizomycotina</taxon>
        <taxon>Sordariomycetes</taxon>
        <taxon>Sordariomycetidae</taxon>
        <taxon>Sordariales</taxon>
        <taxon>Sordariales incertae sedis</taxon>
        <taxon>Madurella</taxon>
    </lineage>
</organism>
<dbReference type="GeneID" id="98172828"/>
<evidence type="ECO:0000256" key="1">
    <source>
        <dbReference type="SAM" id="MobiDB-lite"/>
    </source>
</evidence>
<dbReference type="Pfam" id="PF21858">
    <property type="entry name" value="DUF6914"/>
    <property type="match status" value="1"/>
</dbReference>
<sequence length="93" mass="10656">MVSNKKRLYIALYPSGVVINEERRYHWSFLIGPKVEDKPQVPGMRYHVKNHPIQGWVYEEVPLANAQSTPTISSPALSPKPTWDMLEGREVVP</sequence>
<protein>
    <submittedName>
        <fullName evidence="2">Uncharacterized protein</fullName>
    </submittedName>
</protein>
<comment type="caution">
    <text evidence="2">The sequence shown here is derived from an EMBL/GenBank/DDBJ whole genome shotgun (WGS) entry which is preliminary data.</text>
</comment>